<sequence>MPILTTKGVYGLMAICQIANASKFEPISIKDISDKTGVSKGYLEQILNDLRNSKIISSKKGKNGGYFLRKPAEKISFYDVFYTLEKDFKMTNLDVKDEILQQFFKNGDKKLEEVFSSSISDIIKTTEDSSKNLDFAI</sequence>
<dbReference type="Gene3D" id="1.10.10.10">
    <property type="entry name" value="Winged helix-like DNA-binding domain superfamily/Winged helix DNA-binding domain"/>
    <property type="match status" value="1"/>
</dbReference>
<dbReference type="SUPFAM" id="SSF46785">
    <property type="entry name" value="Winged helix' DNA-binding domain"/>
    <property type="match status" value="1"/>
</dbReference>
<evidence type="ECO:0000256" key="1">
    <source>
        <dbReference type="ARBA" id="ARBA00023125"/>
    </source>
</evidence>
<dbReference type="RefSeq" id="WP_101637594.1">
    <property type="nucleotide sequence ID" value="NZ_JAPXGI010000004.1"/>
</dbReference>
<comment type="caution">
    <text evidence="2">The sequence shown here is derived from an EMBL/GenBank/DDBJ whole genome shotgun (WGS) entry which is preliminary data.</text>
</comment>
<keyword evidence="1" id="KW-0238">DNA-binding</keyword>
<dbReference type="PANTHER" id="PTHR33221">
    <property type="entry name" value="WINGED HELIX-TURN-HELIX TRANSCRIPTIONAL REGULATOR, RRF2 FAMILY"/>
    <property type="match status" value="1"/>
</dbReference>
<evidence type="ECO:0000313" key="2">
    <source>
        <dbReference type="EMBL" id="PKZ28904.1"/>
    </source>
</evidence>
<dbReference type="PROSITE" id="PS51197">
    <property type="entry name" value="HTH_RRF2_2"/>
    <property type="match status" value="1"/>
</dbReference>
<dbReference type="Proteomes" id="UP000234639">
    <property type="component" value="Unassembled WGS sequence"/>
</dbReference>
<gene>
    <name evidence="2" type="ORF">CYJ41_07330</name>
</gene>
<dbReference type="GO" id="GO:0003677">
    <property type="term" value="F:DNA binding"/>
    <property type="evidence" value="ECO:0007669"/>
    <property type="project" value="UniProtKB-KW"/>
</dbReference>
<dbReference type="EMBL" id="PKHU01000006">
    <property type="protein sequence ID" value="PKZ28904.1"/>
    <property type="molecule type" value="Genomic_DNA"/>
</dbReference>
<organism evidence="2 3">
    <name type="scientific">Campylobacter ureolyticus</name>
    <dbReference type="NCBI Taxonomy" id="827"/>
    <lineage>
        <taxon>Bacteria</taxon>
        <taxon>Pseudomonadati</taxon>
        <taxon>Campylobacterota</taxon>
        <taxon>Epsilonproteobacteria</taxon>
        <taxon>Campylobacterales</taxon>
        <taxon>Campylobacteraceae</taxon>
        <taxon>Campylobacter</taxon>
    </lineage>
</organism>
<dbReference type="AlphaFoldDB" id="A0A2I1N939"/>
<dbReference type="InterPro" id="IPR036390">
    <property type="entry name" value="WH_DNA-bd_sf"/>
</dbReference>
<dbReference type="PANTHER" id="PTHR33221:SF5">
    <property type="entry name" value="HTH-TYPE TRANSCRIPTIONAL REGULATOR ISCR"/>
    <property type="match status" value="1"/>
</dbReference>
<name>A0A2I1N939_9BACT</name>
<evidence type="ECO:0000313" key="3">
    <source>
        <dbReference type="Proteomes" id="UP000234639"/>
    </source>
</evidence>
<protein>
    <submittedName>
        <fullName evidence="2">Rrf2 family transcriptional regulator</fullName>
    </submittedName>
</protein>
<dbReference type="InterPro" id="IPR036388">
    <property type="entry name" value="WH-like_DNA-bd_sf"/>
</dbReference>
<dbReference type="GO" id="GO:0005829">
    <property type="term" value="C:cytosol"/>
    <property type="evidence" value="ECO:0007669"/>
    <property type="project" value="TreeGrafter"/>
</dbReference>
<dbReference type="NCBIfam" id="TIGR00738">
    <property type="entry name" value="rrf2_super"/>
    <property type="match status" value="1"/>
</dbReference>
<proteinExistence type="predicted"/>
<dbReference type="Pfam" id="PF02082">
    <property type="entry name" value="Rrf2"/>
    <property type="match status" value="1"/>
</dbReference>
<reference evidence="2 3" key="1">
    <citation type="submission" date="2017-12" db="EMBL/GenBank/DDBJ databases">
        <title>Phylogenetic diversity of female urinary microbiome.</title>
        <authorList>
            <person name="Thomas-White K."/>
            <person name="Wolfe A.J."/>
        </authorList>
    </citation>
    <scope>NUCLEOTIDE SEQUENCE [LARGE SCALE GENOMIC DNA]</scope>
    <source>
        <strain evidence="2 3">UMB0112</strain>
    </source>
</reference>
<dbReference type="InterPro" id="IPR000944">
    <property type="entry name" value="Tscrpt_reg_Rrf2"/>
</dbReference>
<dbReference type="GO" id="GO:0003700">
    <property type="term" value="F:DNA-binding transcription factor activity"/>
    <property type="evidence" value="ECO:0007669"/>
    <property type="project" value="TreeGrafter"/>
</dbReference>
<accession>A0A2I1N939</accession>